<evidence type="ECO:0000313" key="2">
    <source>
        <dbReference type="EMBL" id="GAE25617.1"/>
    </source>
</evidence>
<dbReference type="STRING" id="1236970.JCM9140_1624"/>
<dbReference type="Gene3D" id="2.130.10.10">
    <property type="entry name" value="YVTN repeat-like/Quinoprotein amine dehydrogenase"/>
    <property type="match status" value="1"/>
</dbReference>
<protein>
    <recommendedName>
        <fullName evidence="1">Pyrrolo-quinoline quinone repeat domain-containing protein</fullName>
    </recommendedName>
</protein>
<evidence type="ECO:0000313" key="3">
    <source>
        <dbReference type="Proteomes" id="UP000018890"/>
    </source>
</evidence>
<dbReference type="PANTHER" id="PTHR34512:SF30">
    <property type="entry name" value="OUTER MEMBRANE PROTEIN ASSEMBLY FACTOR BAMB"/>
    <property type="match status" value="1"/>
</dbReference>
<dbReference type="SUPFAM" id="SSF50998">
    <property type="entry name" value="Quinoprotein alcohol dehydrogenase-like"/>
    <property type="match status" value="2"/>
</dbReference>
<dbReference type="EMBL" id="BAUT01000012">
    <property type="protein sequence ID" value="GAE25617.1"/>
    <property type="molecule type" value="Genomic_DNA"/>
</dbReference>
<name>W4Q0W1_9BACI</name>
<keyword evidence="3" id="KW-1185">Reference proteome</keyword>
<reference evidence="2" key="1">
    <citation type="journal article" date="2014" name="Genome Announc.">
        <title>Draft Genome Sequences of Three Alkaliphilic Bacillus Strains, Bacillus wakoensis JCM 9140T, Bacillus akibai JCM 9157T, and Bacillus hemicellulosilyticus JCM 9152T.</title>
        <authorList>
            <person name="Yuki M."/>
            <person name="Oshima K."/>
            <person name="Suda W."/>
            <person name="Oshida Y."/>
            <person name="Kitamura K."/>
            <person name="Iida T."/>
            <person name="Hattori M."/>
            <person name="Ohkuma M."/>
        </authorList>
    </citation>
    <scope>NUCLEOTIDE SEQUENCE [LARGE SCALE GENOMIC DNA]</scope>
    <source>
        <strain evidence="2">JCM 9140</strain>
    </source>
</reference>
<proteinExistence type="predicted"/>
<dbReference type="PANTHER" id="PTHR34512">
    <property type="entry name" value="CELL SURFACE PROTEIN"/>
    <property type="match status" value="1"/>
</dbReference>
<comment type="caution">
    <text evidence="2">The sequence shown here is derived from an EMBL/GenBank/DDBJ whole genome shotgun (WGS) entry which is preliminary data.</text>
</comment>
<dbReference type="Proteomes" id="UP000018890">
    <property type="component" value="Unassembled WGS sequence"/>
</dbReference>
<dbReference type="InterPro" id="IPR011047">
    <property type="entry name" value="Quinoprotein_ADH-like_sf"/>
</dbReference>
<dbReference type="InterPro" id="IPR015943">
    <property type="entry name" value="WD40/YVTN_repeat-like_dom_sf"/>
</dbReference>
<dbReference type="Pfam" id="PF13360">
    <property type="entry name" value="PQQ_2"/>
    <property type="match status" value="1"/>
</dbReference>
<organism evidence="2 3">
    <name type="scientific">Halalkalibacter wakoensis JCM 9140</name>
    <dbReference type="NCBI Taxonomy" id="1236970"/>
    <lineage>
        <taxon>Bacteria</taxon>
        <taxon>Bacillati</taxon>
        <taxon>Bacillota</taxon>
        <taxon>Bacilli</taxon>
        <taxon>Bacillales</taxon>
        <taxon>Bacillaceae</taxon>
        <taxon>Halalkalibacter</taxon>
    </lineage>
</organism>
<feature type="domain" description="Pyrrolo-quinoline quinone repeat" evidence="1">
    <location>
        <begin position="361"/>
        <end position="447"/>
    </location>
</feature>
<dbReference type="InterPro" id="IPR002372">
    <property type="entry name" value="PQQ_rpt_dom"/>
</dbReference>
<dbReference type="AlphaFoldDB" id="W4Q0W1"/>
<gene>
    <name evidence="2" type="ORF">JCM9140_1624</name>
</gene>
<accession>W4Q0W1</accession>
<evidence type="ECO:0000259" key="1">
    <source>
        <dbReference type="Pfam" id="PF13360"/>
    </source>
</evidence>
<sequence length="454" mass="50565">MFPESYTELPGIYTFRGNHLRTAPAYGTFHTKTLELASSWTFQTNSHHKWGGGAGWTGQPSIVKWDQDMLEMMNVYKEFKKKDNLVEVIYGSLDGSVYFLDLETGKKTRDSIYIGGPIKGSVTIDPRGYPLLYVGQGIPDHSPIGYRIFSLLNGEMLHFIEGIDSKAYRKWGAFDGSALINRETDQLIIAGENGLFYKITLHTQFDKEARTILVEPKTVKWSYQIDGNPYQGIENSVSIYKNIAYFADNGGSVIALDLQDMQPIFALPKTDDTDATIVIEPEQDIPMIYTGTEVDHQGSKGNALIRKIHGLTGKVMWKTDYPAYSIPDVNGGVLATPIIGKNDISELVIFSIARYNTLQSGLLVALNKETGEEIWKRELDHYAWSSPIDVYSEEGTSYIVQAESAGNIHFIEGSSGKILDTIHLNSNIEATPAIYENKIVVANRGGEIHCVVIQ</sequence>